<reference evidence="2 3" key="1">
    <citation type="submission" date="2024-02" db="EMBL/GenBank/DDBJ databases">
        <title>De novo assembly and annotation of 12 fungi associated with fruit tree decline syndrome in Ontario, Canada.</title>
        <authorList>
            <person name="Sulman M."/>
            <person name="Ellouze W."/>
            <person name="Ilyukhin E."/>
        </authorList>
    </citation>
    <scope>NUCLEOTIDE SEQUENCE [LARGE SCALE GENOMIC DNA]</scope>
    <source>
        <strain evidence="2 3">M42-189</strain>
    </source>
</reference>
<proteinExistence type="predicted"/>
<evidence type="ECO:0000313" key="2">
    <source>
        <dbReference type="EMBL" id="KAL1599489.1"/>
    </source>
</evidence>
<name>A0ABR3R5R4_9PLEO</name>
<accession>A0ABR3R5R4</accession>
<dbReference type="EMBL" id="JAKJXO020000010">
    <property type="protein sequence ID" value="KAL1599489.1"/>
    <property type="molecule type" value="Genomic_DNA"/>
</dbReference>
<sequence length="82" mass="9282">MLWKGPKALTWRLVEGTLFGEGLWGVSDWMSFVVGAIVDSKEWQEDWQEGWEDGWAEPGEEDAGEDGEEDEEDGEEDGEESD</sequence>
<evidence type="ECO:0000256" key="1">
    <source>
        <dbReference type="SAM" id="MobiDB-lite"/>
    </source>
</evidence>
<dbReference type="Proteomes" id="UP001521785">
    <property type="component" value="Unassembled WGS sequence"/>
</dbReference>
<comment type="caution">
    <text evidence="2">The sequence shown here is derived from an EMBL/GenBank/DDBJ whole genome shotgun (WGS) entry which is preliminary data.</text>
</comment>
<evidence type="ECO:0000313" key="3">
    <source>
        <dbReference type="Proteomes" id="UP001521785"/>
    </source>
</evidence>
<feature type="region of interest" description="Disordered" evidence="1">
    <location>
        <begin position="43"/>
        <end position="82"/>
    </location>
</feature>
<organism evidence="2 3">
    <name type="scientific">Paraconiothyrium brasiliense</name>
    <dbReference type="NCBI Taxonomy" id="300254"/>
    <lineage>
        <taxon>Eukaryota</taxon>
        <taxon>Fungi</taxon>
        <taxon>Dikarya</taxon>
        <taxon>Ascomycota</taxon>
        <taxon>Pezizomycotina</taxon>
        <taxon>Dothideomycetes</taxon>
        <taxon>Pleosporomycetidae</taxon>
        <taxon>Pleosporales</taxon>
        <taxon>Massarineae</taxon>
        <taxon>Didymosphaeriaceae</taxon>
        <taxon>Paraconiothyrium</taxon>
    </lineage>
</organism>
<protein>
    <submittedName>
        <fullName evidence="2">Uncharacterized protein</fullName>
    </submittedName>
</protein>
<keyword evidence="3" id="KW-1185">Reference proteome</keyword>
<gene>
    <name evidence="2" type="ORF">SLS60_007292</name>
</gene>
<feature type="compositionally biased region" description="Acidic residues" evidence="1">
    <location>
        <begin position="45"/>
        <end position="82"/>
    </location>
</feature>